<dbReference type="InterPro" id="IPR045584">
    <property type="entry name" value="Pilin-like"/>
</dbReference>
<comment type="similarity">
    <text evidence="1 3">Belongs to the N-Me-Phe pilin family.</text>
</comment>
<keyword evidence="2" id="KW-0488">Methylation</keyword>
<keyword evidence="4" id="KW-0812">Transmembrane</keyword>
<dbReference type="PANTHER" id="PTHR30093">
    <property type="entry name" value="GENERAL SECRETION PATHWAY PROTEIN G"/>
    <property type="match status" value="1"/>
</dbReference>
<dbReference type="SUPFAM" id="SSF54523">
    <property type="entry name" value="Pili subunits"/>
    <property type="match status" value="1"/>
</dbReference>
<protein>
    <submittedName>
        <fullName evidence="5">Pilin</fullName>
    </submittedName>
</protein>
<evidence type="ECO:0000256" key="1">
    <source>
        <dbReference type="ARBA" id="ARBA00005233"/>
    </source>
</evidence>
<dbReference type="InterPro" id="IPR001082">
    <property type="entry name" value="Pilin"/>
</dbReference>
<organism evidence="5 6">
    <name type="scientific">Massilia aquatica</name>
    <dbReference type="NCBI Taxonomy" id="2609000"/>
    <lineage>
        <taxon>Bacteria</taxon>
        <taxon>Pseudomonadati</taxon>
        <taxon>Pseudomonadota</taxon>
        <taxon>Betaproteobacteria</taxon>
        <taxon>Burkholderiales</taxon>
        <taxon>Oxalobacteraceae</taxon>
        <taxon>Telluria group</taxon>
        <taxon>Massilia</taxon>
    </lineage>
</organism>
<evidence type="ECO:0000256" key="3">
    <source>
        <dbReference type="RuleBase" id="RU000389"/>
    </source>
</evidence>
<feature type="transmembrane region" description="Helical" evidence="4">
    <location>
        <begin position="7"/>
        <end position="31"/>
    </location>
</feature>
<reference evidence="5 6" key="1">
    <citation type="submission" date="2019-09" db="EMBL/GenBank/DDBJ databases">
        <title>Taxonomy of Antarctic Massilia spp.: description of Massilia rubra sp. nov., Massilia aquatica sp. nov., Massilia mucilaginosa sp. nov., Massilia frigida sp. nov. isolated from streams, lakes and regoliths.</title>
        <authorList>
            <person name="Holochova P."/>
            <person name="Sedlacek I."/>
            <person name="Kralova S."/>
            <person name="Maslanova I."/>
            <person name="Busse H.-J."/>
            <person name="Stankova E."/>
            <person name="Vrbovska V."/>
            <person name="Kovarovic V."/>
            <person name="Bartak M."/>
            <person name="Svec P."/>
            <person name="Pantucek R."/>
        </authorList>
    </citation>
    <scope>NUCLEOTIDE SEQUENCE [LARGE SCALE GENOMIC DNA]</scope>
    <source>
        <strain evidence="5 6">CCM 8693</strain>
    </source>
</reference>
<dbReference type="EMBL" id="VVIW01000001">
    <property type="protein sequence ID" value="NHZ38563.1"/>
    <property type="molecule type" value="Genomic_DNA"/>
</dbReference>
<evidence type="ECO:0000313" key="6">
    <source>
        <dbReference type="Proteomes" id="UP000819052"/>
    </source>
</evidence>
<sequence>MKKAQAGFTLIELMIVVAIIGILAAVALPAYQDYVSKSQVASGLAEISPGKVQAEAKLAEGVETAITDVKEIGLRESTDRCAITTSIGTDGASTIVCTLKGNTNVATKTITWTRAADTPDGGITGAWSCASTVAKKLTPKECPGV</sequence>
<dbReference type="Pfam" id="PF00114">
    <property type="entry name" value="Pilin"/>
    <property type="match status" value="1"/>
</dbReference>
<dbReference type="PROSITE" id="PS00409">
    <property type="entry name" value="PROKAR_NTER_METHYL"/>
    <property type="match status" value="1"/>
</dbReference>
<dbReference type="Pfam" id="PF07963">
    <property type="entry name" value="N_methyl"/>
    <property type="match status" value="1"/>
</dbReference>
<evidence type="ECO:0000256" key="4">
    <source>
        <dbReference type="SAM" id="Phobius"/>
    </source>
</evidence>
<keyword evidence="4" id="KW-0472">Membrane</keyword>
<proteinExistence type="inferred from homology"/>
<keyword evidence="6" id="KW-1185">Reference proteome</keyword>
<gene>
    <name evidence="5" type="ORF">F1609_00045</name>
</gene>
<keyword evidence="4" id="KW-1133">Transmembrane helix</keyword>
<dbReference type="NCBIfam" id="TIGR02532">
    <property type="entry name" value="IV_pilin_GFxxxE"/>
    <property type="match status" value="1"/>
</dbReference>
<evidence type="ECO:0000313" key="5">
    <source>
        <dbReference type="EMBL" id="NHZ38563.1"/>
    </source>
</evidence>
<evidence type="ECO:0000256" key="2">
    <source>
        <dbReference type="ARBA" id="ARBA00022481"/>
    </source>
</evidence>
<accession>A0ABX0LUN1</accession>
<comment type="caution">
    <text evidence="5">The sequence shown here is derived from an EMBL/GenBank/DDBJ whole genome shotgun (WGS) entry which is preliminary data.</text>
</comment>
<keyword evidence="3" id="KW-0281">Fimbrium</keyword>
<dbReference type="Proteomes" id="UP000819052">
    <property type="component" value="Unassembled WGS sequence"/>
</dbReference>
<dbReference type="Gene3D" id="3.30.700.10">
    <property type="entry name" value="Glycoprotein, Type 4 Pilin"/>
    <property type="match status" value="1"/>
</dbReference>
<name>A0ABX0LUN1_9BURK</name>
<dbReference type="PANTHER" id="PTHR30093:SF34">
    <property type="entry name" value="PREPILIN PEPTIDASE-DEPENDENT PROTEIN D"/>
    <property type="match status" value="1"/>
</dbReference>
<dbReference type="InterPro" id="IPR012902">
    <property type="entry name" value="N_methyl_site"/>
</dbReference>